<evidence type="ECO:0000313" key="4">
    <source>
        <dbReference type="Proteomes" id="UP000633814"/>
    </source>
</evidence>
<sequence length="92" mass="10495">MKYLTQGGESQERFDLLISLTRISSDDIKYALKHYLVTGLDEVTAAALNEVPLSNFTRALKKLNQAAATVERIKELDWQHLNQLSDKFKRVS</sequence>
<dbReference type="InterPro" id="IPR004356">
    <property type="entry name" value="Adhesin_operon_reg_prot"/>
</dbReference>
<dbReference type="Proteomes" id="UP000633814">
    <property type="component" value="Unassembled WGS sequence"/>
</dbReference>
<accession>A0ABS8C1N1</accession>
<comment type="caution">
    <text evidence="3">The sequence shown here is derived from an EMBL/GenBank/DDBJ whole genome shotgun (WGS) entry which is preliminary data.</text>
</comment>
<gene>
    <name evidence="3" type="ORF">JAO78_005380</name>
</gene>
<dbReference type="RefSeq" id="WP_226750330.1">
    <property type="nucleotide sequence ID" value="NZ_JAEINI020000002.1"/>
</dbReference>
<dbReference type="Gene3D" id="1.10.10.2690">
    <property type="match status" value="1"/>
</dbReference>
<reference evidence="3 4" key="1">
    <citation type="submission" date="2021-10" db="EMBL/GenBank/DDBJ databases">
        <title>Alishewanella koreense sp. nov. isolated from seawater of southwestern coast in South Korea and the proposal for the reclassification of Rheinheimera perlucida and Rheinheimera tuosuensis as Arsukibacterium perlucida and Arsukibacterium tuosuensis.</title>
        <authorList>
            <person name="Kim K.H."/>
            <person name="Ruan W."/>
            <person name="Kim K.R."/>
            <person name="Baek J.H."/>
            <person name="Jeon C.O."/>
        </authorList>
    </citation>
    <scope>NUCLEOTIDE SEQUENCE [LARGE SCALE GENOMIC DNA]</scope>
    <source>
        <strain evidence="3 4">16-MA</strain>
    </source>
</reference>
<organism evidence="3 4">
    <name type="scientific">Alishewanella maricola</name>
    <dbReference type="NCBI Taxonomy" id="2795740"/>
    <lineage>
        <taxon>Bacteria</taxon>
        <taxon>Pseudomonadati</taxon>
        <taxon>Pseudomonadota</taxon>
        <taxon>Gammaproteobacteria</taxon>
        <taxon>Alteromonadales</taxon>
        <taxon>Alteromonadaceae</taxon>
        <taxon>Alishewanella</taxon>
    </lineage>
</organism>
<protein>
    <submittedName>
        <fullName evidence="3">Adhesin biosynthesis transcription regulatory family protein</fullName>
    </submittedName>
</protein>
<dbReference type="EMBL" id="JAEINI020000002">
    <property type="protein sequence ID" value="MCB5226244.1"/>
    <property type="molecule type" value="Genomic_DNA"/>
</dbReference>
<keyword evidence="1" id="KW-0805">Transcription regulation</keyword>
<keyword evidence="2" id="KW-0804">Transcription</keyword>
<name>A0ABS8C1N1_9ALTE</name>
<dbReference type="InterPro" id="IPR053721">
    <property type="entry name" value="Fimbrial_Adhesin_Reg"/>
</dbReference>
<dbReference type="Pfam" id="PF03333">
    <property type="entry name" value="PapB"/>
    <property type="match status" value="1"/>
</dbReference>
<proteinExistence type="predicted"/>
<evidence type="ECO:0000313" key="3">
    <source>
        <dbReference type="EMBL" id="MCB5226244.1"/>
    </source>
</evidence>
<keyword evidence="4" id="KW-1185">Reference proteome</keyword>
<evidence type="ECO:0000256" key="2">
    <source>
        <dbReference type="ARBA" id="ARBA00023163"/>
    </source>
</evidence>
<evidence type="ECO:0000256" key="1">
    <source>
        <dbReference type="ARBA" id="ARBA00023015"/>
    </source>
</evidence>